<organism evidence="2 3">
    <name type="scientific">Micromonospora chaiyaphumensis</name>
    <dbReference type="NCBI Taxonomy" id="307119"/>
    <lineage>
        <taxon>Bacteria</taxon>
        <taxon>Bacillati</taxon>
        <taxon>Actinomycetota</taxon>
        <taxon>Actinomycetes</taxon>
        <taxon>Micromonosporales</taxon>
        <taxon>Micromonosporaceae</taxon>
        <taxon>Micromonospora</taxon>
    </lineage>
</organism>
<accession>A0A1C4VM07</accession>
<dbReference type="Pfam" id="PF19054">
    <property type="entry name" value="DUF5753"/>
    <property type="match status" value="1"/>
</dbReference>
<dbReference type="Proteomes" id="UP000199629">
    <property type="component" value="Unassembled WGS sequence"/>
</dbReference>
<evidence type="ECO:0000259" key="1">
    <source>
        <dbReference type="Pfam" id="PF19054"/>
    </source>
</evidence>
<reference evidence="3" key="1">
    <citation type="submission" date="2016-06" db="EMBL/GenBank/DDBJ databases">
        <authorList>
            <person name="Varghese N."/>
            <person name="Submissions Spin"/>
        </authorList>
    </citation>
    <scope>NUCLEOTIDE SEQUENCE [LARGE SCALE GENOMIC DNA]</scope>
    <source>
        <strain evidence="3">DSM 45246</strain>
    </source>
</reference>
<gene>
    <name evidence="2" type="ORF">GA0070214_102509</name>
</gene>
<dbReference type="InterPro" id="IPR043917">
    <property type="entry name" value="DUF5753"/>
</dbReference>
<feature type="domain" description="DUF5753" evidence="1">
    <location>
        <begin position="19"/>
        <end position="44"/>
    </location>
</feature>
<keyword evidence="3" id="KW-1185">Reference proteome</keyword>
<dbReference type="EMBL" id="FMCS01000002">
    <property type="protein sequence ID" value="SCE84845.1"/>
    <property type="molecule type" value="Genomic_DNA"/>
</dbReference>
<evidence type="ECO:0000313" key="2">
    <source>
        <dbReference type="EMBL" id="SCE84845.1"/>
    </source>
</evidence>
<evidence type="ECO:0000313" key="3">
    <source>
        <dbReference type="Proteomes" id="UP000199629"/>
    </source>
</evidence>
<proteinExistence type="predicted"/>
<name>A0A1C4VM07_9ACTN</name>
<dbReference type="AlphaFoldDB" id="A0A1C4VM07"/>
<sequence>MERLTGERGTREWLGGEWVTNEQEATALRSFQPLVVPGLLQTEAALAGKVTAE</sequence>
<protein>
    <recommendedName>
        <fullName evidence="1">DUF5753 domain-containing protein</fullName>
    </recommendedName>
</protein>